<keyword evidence="3" id="KW-1185">Reference proteome</keyword>
<evidence type="ECO:0000256" key="1">
    <source>
        <dbReference type="SAM" id="SignalP"/>
    </source>
</evidence>
<organism evidence="2 3">
    <name type="scientific">Cylindrodendrum hubeiense</name>
    <dbReference type="NCBI Taxonomy" id="595255"/>
    <lineage>
        <taxon>Eukaryota</taxon>
        <taxon>Fungi</taxon>
        <taxon>Dikarya</taxon>
        <taxon>Ascomycota</taxon>
        <taxon>Pezizomycotina</taxon>
        <taxon>Sordariomycetes</taxon>
        <taxon>Hypocreomycetidae</taxon>
        <taxon>Hypocreales</taxon>
        <taxon>Nectriaceae</taxon>
        <taxon>Cylindrodendrum</taxon>
    </lineage>
</organism>
<feature type="chain" id="PRO_5040330623" description="Secreted protein" evidence="1">
    <location>
        <begin position="21"/>
        <end position="98"/>
    </location>
</feature>
<sequence>MLRWLSTLALLAANQGPVCRLHPIDCQHFRPPNLGMPRNHPMVIWPSPIATIPASLDLWDKPGMRCPNMGSTKALALVLAQVQLKLCTDRAPPDFGVY</sequence>
<keyword evidence="1" id="KW-0732">Signal</keyword>
<accession>A0A9P5H663</accession>
<reference evidence="2" key="1">
    <citation type="submission" date="2020-03" db="EMBL/GenBank/DDBJ databases">
        <title>Draft Genome Sequence of Cylindrodendrum hubeiense.</title>
        <authorList>
            <person name="Buettner E."/>
            <person name="Kellner H."/>
        </authorList>
    </citation>
    <scope>NUCLEOTIDE SEQUENCE</scope>
    <source>
        <strain evidence="2">IHI 201604</strain>
    </source>
</reference>
<dbReference type="Proteomes" id="UP000722485">
    <property type="component" value="Unassembled WGS sequence"/>
</dbReference>
<proteinExistence type="predicted"/>
<comment type="caution">
    <text evidence="2">The sequence shown here is derived from an EMBL/GenBank/DDBJ whole genome shotgun (WGS) entry which is preliminary data.</text>
</comment>
<dbReference type="EMBL" id="JAANBB010000290">
    <property type="protein sequence ID" value="KAF7544695.1"/>
    <property type="molecule type" value="Genomic_DNA"/>
</dbReference>
<evidence type="ECO:0008006" key="4">
    <source>
        <dbReference type="Google" id="ProtNLM"/>
    </source>
</evidence>
<evidence type="ECO:0000313" key="2">
    <source>
        <dbReference type="EMBL" id="KAF7544695.1"/>
    </source>
</evidence>
<gene>
    <name evidence="2" type="ORF">G7Z17_g9745</name>
</gene>
<protein>
    <recommendedName>
        <fullName evidence="4">Secreted protein</fullName>
    </recommendedName>
</protein>
<feature type="signal peptide" evidence="1">
    <location>
        <begin position="1"/>
        <end position="20"/>
    </location>
</feature>
<evidence type="ECO:0000313" key="3">
    <source>
        <dbReference type="Proteomes" id="UP000722485"/>
    </source>
</evidence>
<dbReference type="AlphaFoldDB" id="A0A9P5H663"/>
<name>A0A9P5H663_9HYPO</name>